<accession>A0A9Q0J2B2</accession>
<reference evidence="1" key="1">
    <citation type="submission" date="2022-02" db="EMBL/GenBank/DDBJ databases">
        <authorList>
            <person name="Henning P.M."/>
            <person name="McCubbin A.G."/>
            <person name="Shore J.S."/>
        </authorList>
    </citation>
    <scope>NUCLEOTIDE SEQUENCE</scope>
    <source>
        <strain evidence="1">F60SS</strain>
        <tissue evidence="1">Leaves</tissue>
    </source>
</reference>
<name>A0A9Q0J2B2_9ROSI</name>
<reference evidence="1" key="2">
    <citation type="journal article" date="2023" name="Plants (Basel)">
        <title>Annotation of the Turnera subulata (Passifloraceae) Draft Genome Reveals the S-Locus Evolved after the Divergence of Turneroideae from Passifloroideae in a Stepwise Manner.</title>
        <authorList>
            <person name="Henning P.M."/>
            <person name="Roalson E.H."/>
            <person name="Mir W."/>
            <person name="McCubbin A.G."/>
            <person name="Shore J.S."/>
        </authorList>
    </citation>
    <scope>NUCLEOTIDE SEQUENCE</scope>
    <source>
        <strain evidence="1">F60SS</strain>
    </source>
</reference>
<evidence type="ECO:0000313" key="2">
    <source>
        <dbReference type="Proteomes" id="UP001141552"/>
    </source>
</evidence>
<proteinExistence type="predicted"/>
<organism evidence="1 2">
    <name type="scientific">Turnera subulata</name>
    <dbReference type="NCBI Taxonomy" id="218843"/>
    <lineage>
        <taxon>Eukaryota</taxon>
        <taxon>Viridiplantae</taxon>
        <taxon>Streptophyta</taxon>
        <taxon>Embryophyta</taxon>
        <taxon>Tracheophyta</taxon>
        <taxon>Spermatophyta</taxon>
        <taxon>Magnoliopsida</taxon>
        <taxon>eudicotyledons</taxon>
        <taxon>Gunneridae</taxon>
        <taxon>Pentapetalae</taxon>
        <taxon>rosids</taxon>
        <taxon>fabids</taxon>
        <taxon>Malpighiales</taxon>
        <taxon>Passifloraceae</taxon>
        <taxon>Turnera</taxon>
    </lineage>
</organism>
<protein>
    <submittedName>
        <fullName evidence="1">Uncharacterized protein</fullName>
    </submittedName>
</protein>
<feature type="non-terminal residue" evidence="1">
    <location>
        <position position="60"/>
    </location>
</feature>
<dbReference type="EMBL" id="JAKUCV010006818">
    <property type="protein sequence ID" value="KAJ4825749.1"/>
    <property type="molecule type" value="Genomic_DNA"/>
</dbReference>
<sequence length="60" mass="6675">FGDVTDTIKLPGSDQSPRIKDYLEDYFGYKSDFMAPVAVVLVAFPINPKMNLIASNAQHK</sequence>
<dbReference type="Proteomes" id="UP001141552">
    <property type="component" value="Unassembled WGS sequence"/>
</dbReference>
<gene>
    <name evidence="1" type="ORF">Tsubulata_042319</name>
</gene>
<comment type="caution">
    <text evidence="1">The sequence shown here is derived from an EMBL/GenBank/DDBJ whole genome shotgun (WGS) entry which is preliminary data.</text>
</comment>
<keyword evidence="2" id="KW-1185">Reference proteome</keyword>
<evidence type="ECO:0000313" key="1">
    <source>
        <dbReference type="EMBL" id="KAJ4825749.1"/>
    </source>
</evidence>
<dbReference type="AlphaFoldDB" id="A0A9Q0J2B2"/>